<dbReference type="EMBL" id="QXIR01000037">
    <property type="protein sequence ID" value="RIW29010.1"/>
    <property type="molecule type" value="Genomic_DNA"/>
</dbReference>
<dbReference type="Proteomes" id="UP000265801">
    <property type="component" value="Unassembled WGS sequence"/>
</dbReference>
<sequence length="114" mass="13390">MNEHLMEMMARDIVAALPSQKRDVYQYVVGIEDELASQSQTTEQFMSLLAKHTPHKQAASHFNMTYGQLMKIMREIETEIDLQLKRKIKKVEWVDCSDQFKLDSHKEMSFLLLI</sequence>
<comment type="caution">
    <text evidence="1">The sequence shown here is derived from an EMBL/GenBank/DDBJ whole genome shotgun (WGS) entry which is preliminary data.</text>
</comment>
<proteinExistence type="predicted"/>
<protein>
    <submittedName>
        <fullName evidence="1">Uncharacterized protein</fullName>
    </submittedName>
</protein>
<dbReference type="AlphaFoldDB" id="A0A3A1QPP3"/>
<evidence type="ECO:0000313" key="1">
    <source>
        <dbReference type="EMBL" id="RIW29010.1"/>
    </source>
</evidence>
<accession>A0A3A1QPP3</accession>
<dbReference type="OrthoDB" id="2720271at2"/>
<dbReference type="RefSeq" id="WP_119549077.1">
    <property type="nucleotide sequence ID" value="NZ_QXIR01000037.1"/>
</dbReference>
<gene>
    <name evidence="1" type="ORF">D3H55_20010</name>
</gene>
<reference evidence="1 2" key="1">
    <citation type="submission" date="2018-09" db="EMBL/GenBank/DDBJ databases">
        <title>Bacillus saliacetes sp. nov., isolated from Thai shrimp paste (Ka-pi).</title>
        <authorList>
            <person name="Daroonpunt R."/>
            <person name="Tanasupawat S."/>
            <person name="Yiamsombut S."/>
        </authorList>
    </citation>
    <scope>NUCLEOTIDE SEQUENCE [LARGE SCALE GENOMIC DNA]</scope>
    <source>
        <strain evidence="1 2">SKP7-4</strain>
    </source>
</reference>
<evidence type="ECO:0000313" key="2">
    <source>
        <dbReference type="Proteomes" id="UP000265801"/>
    </source>
</evidence>
<name>A0A3A1QPP3_9BACI</name>
<organism evidence="1 2">
    <name type="scientific">Bacillus salacetis</name>
    <dbReference type="NCBI Taxonomy" id="2315464"/>
    <lineage>
        <taxon>Bacteria</taxon>
        <taxon>Bacillati</taxon>
        <taxon>Bacillota</taxon>
        <taxon>Bacilli</taxon>
        <taxon>Bacillales</taxon>
        <taxon>Bacillaceae</taxon>
        <taxon>Bacillus</taxon>
    </lineage>
</organism>
<keyword evidence="2" id="KW-1185">Reference proteome</keyword>